<protein>
    <recommendedName>
        <fullName evidence="2">Macro domain-like protein</fullName>
    </recommendedName>
</protein>
<dbReference type="EMBL" id="JAFIQS010000006">
    <property type="protein sequence ID" value="KAG5168279.1"/>
    <property type="molecule type" value="Genomic_DNA"/>
</dbReference>
<reference evidence="1" key="1">
    <citation type="submission" date="2021-02" db="EMBL/GenBank/DDBJ databases">
        <title>Psilocybe cubensis genome.</title>
        <authorList>
            <person name="Mckernan K.J."/>
            <person name="Crawford S."/>
            <person name="Trippe A."/>
            <person name="Kane L.T."/>
            <person name="Mclaughlin S."/>
        </authorList>
    </citation>
    <scope>NUCLEOTIDE SEQUENCE [LARGE SCALE GENOMIC DNA]</scope>
    <source>
        <strain evidence="1">MGC-MH-2018</strain>
    </source>
</reference>
<name>A0A8H7XZ09_PSICU</name>
<dbReference type="AlphaFoldDB" id="A0A8H7XZ09"/>
<sequence>MRSDPKAPMEDLNFILIDRSGALVSEWTRAFTEHIQDRALRARFTPLTLHSGALADLDAAHKQFDCVVSPANSYGRLDGGKPLSRSPTMFRSEMTALLTRFSQPTFFYPILRFDQAISDALSPTDPHLPTQLAQSLLYDRWKGYAPPGTCTLLSLADTSCTPNAHGCAYIALCPTMRVPQDATWDREVVYNTMWALLVELEKHNRQAVASGSRESSISNVHDGISGGASDGTLTKELHSESPCTPIRTVLMTGFGTGTGKLSAARCAQQMALAVEHFADACAHPRKWSALEWDDAFSYADEVKLTHTL</sequence>
<dbReference type="InterPro" id="IPR043472">
    <property type="entry name" value="Macro_dom-like"/>
</dbReference>
<dbReference type="SUPFAM" id="SSF52949">
    <property type="entry name" value="Macro domain-like"/>
    <property type="match status" value="1"/>
</dbReference>
<gene>
    <name evidence="1" type="ORF">JR316_006874</name>
</gene>
<comment type="caution">
    <text evidence="1">The sequence shown here is derived from an EMBL/GenBank/DDBJ whole genome shotgun (WGS) entry which is preliminary data.</text>
</comment>
<dbReference type="Gene3D" id="3.40.220.10">
    <property type="entry name" value="Leucine Aminopeptidase, subunit E, domain 1"/>
    <property type="match status" value="2"/>
</dbReference>
<evidence type="ECO:0000313" key="1">
    <source>
        <dbReference type="EMBL" id="KAG5168279.1"/>
    </source>
</evidence>
<organism evidence="1">
    <name type="scientific">Psilocybe cubensis</name>
    <name type="common">Psychedelic mushroom</name>
    <name type="synonym">Stropharia cubensis</name>
    <dbReference type="NCBI Taxonomy" id="181762"/>
    <lineage>
        <taxon>Eukaryota</taxon>
        <taxon>Fungi</taxon>
        <taxon>Dikarya</taxon>
        <taxon>Basidiomycota</taxon>
        <taxon>Agaricomycotina</taxon>
        <taxon>Agaricomycetes</taxon>
        <taxon>Agaricomycetidae</taxon>
        <taxon>Agaricales</taxon>
        <taxon>Agaricineae</taxon>
        <taxon>Strophariaceae</taxon>
        <taxon>Psilocybe</taxon>
    </lineage>
</organism>
<dbReference type="OrthoDB" id="6082470at2759"/>
<evidence type="ECO:0008006" key="2">
    <source>
        <dbReference type="Google" id="ProtNLM"/>
    </source>
</evidence>
<accession>A0A8H7XZ09</accession>
<proteinExistence type="predicted"/>